<name>A0A382GG99_9ZZZZ</name>
<dbReference type="Gene3D" id="3.30.70.100">
    <property type="match status" value="1"/>
</dbReference>
<proteinExistence type="predicted"/>
<feature type="domain" description="DUF1330" evidence="1">
    <location>
        <begin position="4"/>
        <end position="96"/>
    </location>
</feature>
<dbReference type="InterPro" id="IPR011008">
    <property type="entry name" value="Dimeric_a/b-barrel"/>
</dbReference>
<dbReference type="PANTHER" id="PTHR41521">
    <property type="match status" value="1"/>
</dbReference>
<organism evidence="2">
    <name type="scientific">marine metagenome</name>
    <dbReference type="NCBI Taxonomy" id="408172"/>
    <lineage>
        <taxon>unclassified sequences</taxon>
        <taxon>metagenomes</taxon>
        <taxon>ecological metagenomes</taxon>
    </lineage>
</organism>
<gene>
    <name evidence="2" type="ORF">METZ01_LOCUS227084</name>
</gene>
<accession>A0A382GG99</accession>
<dbReference type="PANTHER" id="PTHR41521:SF4">
    <property type="entry name" value="BLR0684 PROTEIN"/>
    <property type="match status" value="1"/>
</dbReference>
<dbReference type="InterPro" id="IPR010753">
    <property type="entry name" value="DUF1330"/>
</dbReference>
<dbReference type="Pfam" id="PF07045">
    <property type="entry name" value="DUF1330"/>
    <property type="match status" value="1"/>
</dbReference>
<dbReference type="AlphaFoldDB" id="A0A382GG99"/>
<dbReference type="SUPFAM" id="SSF54909">
    <property type="entry name" value="Dimeric alpha+beta barrel"/>
    <property type="match status" value="1"/>
</dbReference>
<dbReference type="EMBL" id="UINC01055400">
    <property type="protein sequence ID" value="SVB74230.1"/>
    <property type="molecule type" value="Genomic_DNA"/>
</dbReference>
<reference evidence="2" key="1">
    <citation type="submission" date="2018-05" db="EMBL/GenBank/DDBJ databases">
        <authorList>
            <person name="Lanie J.A."/>
            <person name="Ng W.-L."/>
            <person name="Kazmierczak K.M."/>
            <person name="Andrzejewski T.M."/>
            <person name="Davidsen T.M."/>
            <person name="Wayne K.J."/>
            <person name="Tettelin H."/>
            <person name="Glass J.I."/>
            <person name="Rusch D."/>
            <person name="Podicherti R."/>
            <person name="Tsui H.-C.T."/>
            <person name="Winkler M.E."/>
        </authorList>
    </citation>
    <scope>NUCLEOTIDE SEQUENCE</scope>
</reference>
<sequence>MNMTAYWVARSKVNNPEGYKRYTDLVPDILKKYGGRALSRGGNYQIMEGPEYFNRFIVIEFPSMKDATACFESEEYQSAAAFRRDGSGEVENVIIEATEGFGN</sequence>
<evidence type="ECO:0000313" key="2">
    <source>
        <dbReference type="EMBL" id="SVB74230.1"/>
    </source>
</evidence>
<evidence type="ECO:0000259" key="1">
    <source>
        <dbReference type="Pfam" id="PF07045"/>
    </source>
</evidence>
<protein>
    <recommendedName>
        <fullName evidence="1">DUF1330 domain-containing protein</fullName>
    </recommendedName>
</protein>